<reference evidence="9 10" key="1">
    <citation type="submission" date="2019-09" db="EMBL/GenBank/DDBJ databases">
        <title>Genome sequence of Rhodovastum atsumiense, a diverse member of the Acetobacteraceae family of non-sulfur purple photosynthetic bacteria.</title>
        <authorList>
            <person name="Meyer T."/>
            <person name="Kyndt J."/>
        </authorList>
    </citation>
    <scope>NUCLEOTIDE SEQUENCE [LARGE SCALE GENOMIC DNA]</scope>
    <source>
        <strain evidence="9 10">DSM 21279</strain>
    </source>
</reference>
<accession>A0A5M6IVW9</accession>
<evidence type="ECO:0000259" key="7">
    <source>
        <dbReference type="Pfam" id="PF13860"/>
    </source>
</evidence>
<keyword evidence="3 5" id="KW-1005">Bacterial flagellum biogenesis</keyword>
<dbReference type="InterPro" id="IPR025965">
    <property type="entry name" value="FlgD/Vpr_Ig-like"/>
</dbReference>
<proteinExistence type="inferred from homology"/>
<comment type="caution">
    <text evidence="9">The sequence shown here is derived from an EMBL/GenBank/DDBJ whole genome shotgun (WGS) entry which is preliminary data.</text>
</comment>
<keyword evidence="10" id="KW-1185">Reference proteome</keyword>
<dbReference type="OrthoDB" id="9785233at2"/>
<dbReference type="AlphaFoldDB" id="A0A5M6IVW9"/>
<gene>
    <name evidence="9" type="ORF">F1189_09860</name>
</gene>
<dbReference type="GO" id="GO:0044781">
    <property type="term" value="P:bacterial-type flagellum organization"/>
    <property type="evidence" value="ECO:0007669"/>
    <property type="project" value="UniProtKB-UniRule"/>
</dbReference>
<protein>
    <recommendedName>
        <fullName evidence="2 5">Basal-body rod modification protein FlgD</fullName>
    </recommendedName>
</protein>
<dbReference type="Pfam" id="PF13861">
    <property type="entry name" value="FLgD_tudor"/>
    <property type="match status" value="1"/>
</dbReference>
<organism evidence="9 10">
    <name type="scientific">Rhodovastum atsumiense</name>
    <dbReference type="NCBI Taxonomy" id="504468"/>
    <lineage>
        <taxon>Bacteria</taxon>
        <taxon>Pseudomonadati</taxon>
        <taxon>Pseudomonadota</taxon>
        <taxon>Alphaproteobacteria</taxon>
        <taxon>Acetobacterales</taxon>
        <taxon>Acetobacteraceae</taxon>
        <taxon>Rhodovastum</taxon>
    </lineage>
</organism>
<dbReference type="Proteomes" id="UP000325255">
    <property type="component" value="Unassembled WGS sequence"/>
</dbReference>
<evidence type="ECO:0000256" key="1">
    <source>
        <dbReference type="ARBA" id="ARBA00010577"/>
    </source>
</evidence>
<evidence type="ECO:0000256" key="3">
    <source>
        <dbReference type="ARBA" id="ARBA00022795"/>
    </source>
</evidence>
<feature type="domain" description="FlgD/Vpr Ig-like" evidence="7">
    <location>
        <begin position="103"/>
        <end position="174"/>
    </location>
</feature>
<dbReference type="Gene3D" id="2.60.40.4070">
    <property type="match status" value="1"/>
</dbReference>
<evidence type="ECO:0000313" key="9">
    <source>
        <dbReference type="EMBL" id="KAA5612470.1"/>
    </source>
</evidence>
<evidence type="ECO:0000256" key="2">
    <source>
        <dbReference type="ARBA" id="ARBA00016013"/>
    </source>
</evidence>
<sequence>MTTTSATGTTTSTGTTSTTSSALGSLSGNLQNFLKLLMTQLQNQDPTDPLDTNQFTNQLVQYASVEQQINANTNLTQLISLTQSGQMLQGSSMVGHTVLLDSDQLTLQDHAAMLQFTADTAGEASVVVSTASGTKVMETTVTASKGANIWTWDGKDSSGKQMVDGAYKVTITGHDSKGTATALPFTVVGTVTGISKSGSTLQVQLGGLTADLADVQSVVQ</sequence>
<evidence type="ECO:0000256" key="5">
    <source>
        <dbReference type="RuleBase" id="RU362076"/>
    </source>
</evidence>
<comment type="function">
    <text evidence="4 5">Required for flagellar hook formation. May act as a scaffolding protein.</text>
</comment>
<dbReference type="InterPro" id="IPR025963">
    <property type="entry name" value="FLgD_Tudor"/>
</dbReference>
<dbReference type="InterPro" id="IPR005648">
    <property type="entry name" value="FlgD"/>
</dbReference>
<comment type="similarity">
    <text evidence="1 5">Belongs to the FlgD family.</text>
</comment>
<evidence type="ECO:0000256" key="6">
    <source>
        <dbReference type="SAM" id="MobiDB-lite"/>
    </source>
</evidence>
<feature type="region of interest" description="Disordered" evidence="6">
    <location>
        <begin position="1"/>
        <end position="22"/>
    </location>
</feature>
<evidence type="ECO:0000256" key="4">
    <source>
        <dbReference type="ARBA" id="ARBA00024746"/>
    </source>
</evidence>
<dbReference type="RefSeq" id="WP_150040569.1">
    <property type="nucleotide sequence ID" value="NZ_OW485601.1"/>
</dbReference>
<dbReference type="Gene3D" id="2.30.30.910">
    <property type="match status" value="1"/>
</dbReference>
<keyword evidence="9" id="KW-0282">Flagellum</keyword>
<dbReference type="Pfam" id="PF03963">
    <property type="entry name" value="FlgD"/>
    <property type="match status" value="1"/>
</dbReference>
<evidence type="ECO:0000259" key="8">
    <source>
        <dbReference type="Pfam" id="PF13861"/>
    </source>
</evidence>
<name>A0A5M6IVW9_9PROT</name>
<keyword evidence="9" id="KW-0969">Cilium</keyword>
<keyword evidence="9" id="KW-0966">Cell projection</keyword>
<evidence type="ECO:0000313" key="10">
    <source>
        <dbReference type="Proteomes" id="UP000325255"/>
    </source>
</evidence>
<dbReference type="EMBL" id="VWPK01000012">
    <property type="protein sequence ID" value="KAA5612470.1"/>
    <property type="molecule type" value="Genomic_DNA"/>
</dbReference>
<feature type="domain" description="FlgD Tudor-like" evidence="8">
    <location>
        <begin position="86"/>
        <end position="216"/>
    </location>
</feature>
<dbReference type="Pfam" id="PF13860">
    <property type="entry name" value="FlgD_ig"/>
    <property type="match status" value="1"/>
</dbReference>